<organism evidence="2 3">
    <name type="scientific">Megasphaera massiliensis</name>
    <dbReference type="NCBI Taxonomy" id="1232428"/>
    <lineage>
        <taxon>Bacteria</taxon>
        <taxon>Bacillati</taxon>
        <taxon>Bacillota</taxon>
        <taxon>Negativicutes</taxon>
        <taxon>Veillonellales</taxon>
        <taxon>Veillonellaceae</taxon>
        <taxon>Megasphaera</taxon>
    </lineage>
</organism>
<sequence>MTFKEIAEHTGLNTSTALRIVNTLERRQYLPRTDASKKYRLGPKALALGYTSHWT</sequence>
<dbReference type="InterPro" id="IPR036388">
    <property type="entry name" value="WH-like_DNA-bd_sf"/>
</dbReference>
<dbReference type="Pfam" id="PF09339">
    <property type="entry name" value="HTH_IclR"/>
    <property type="match status" value="1"/>
</dbReference>
<gene>
    <name evidence="2" type="ORF">NE675_12405</name>
</gene>
<proteinExistence type="predicted"/>
<reference evidence="2 3" key="1">
    <citation type="submission" date="2022-06" db="EMBL/GenBank/DDBJ databases">
        <title>Isolation of gut microbiota from human fecal samples.</title>
        <authorList>
            <person name="Pamer E.G."/>
            <person name="Barat B."/>
            <person name="Waligurski E."/>
            <person name="Medina S."/>
            <person name="Paddock L."/>
            <person name="Mostad J."/>
        </authorList>
    </citation>
    <scope>NUCLEOTIDE SEQUENCE [LARGE SCALE GENOMIC DNA]</scope>
    <source>
        <strain evidence="2 3">DFI.1.1</strain>
    </source>
</reference>
<dbReference type="SUPFAM" id="SSF46785">
    <property type="entry name" value="Winged helix' DNA-binding domain"/>
    <property type="match status" value="1"/>
</dbReference>
<dbReference type="InterPro" id="IPR050707">
    <property type="entry name" value="HTH_MetabolicPath_Reg"/>
</dbReference>
<dbReference type="PROSITE" id="PS51077">
    <property type="entry name" value="HTH_ICLR"/>
    <property type="match status" value="1"/>
</dbReference>
<name>A0ABT1SVP5_9FIRM</name>
<dbReference type="InterPro" id="IPR005471">
    <property type="entry name" value="Tscrpt_reg_IclR_N"/>
</dbReference>
<feature type="domain" description="HTH iclR-type" evidence="1">
    <location>
        <begin position="1"/>
        <end position="43"/>
    </location>
</feature>
<dbReference type="Gene3D" id="1.10.10.10">
    <property type="entry name" value="Winged helix-like DNA-binding domain superfamily/Winged helix DNA-binding domain"/>
    <property type="match status" value="1"/>
</dbReference>
<feature type="non-terminal residue" evidence="2">
    <location>
        <position position="55"/>
    </location>
</feature>
<protein>
    <submittedName>
        <fullName evidence="2">Helix-turn-helix domain-containing protein</fullName>
    </submittedName>
</protein>
<accession>A0ABT1SVP5</accession>
<dbReference type="Proteomes" id="UP001206692">
    <property type="component" value="Unassembled WGS sequence"/>
</dbReference>
<evidence type="ECO:0000313" key="3">
    <source>
        <dbReference type="Proteomes" id="UP001206692"/>
    </source>
</evidence>
<keyword evidence="3" id="KW-1185">Reference proteome</keyword>
<dbReference type="RefSeq" id="WP_256186363.1">
    <property type="nucleotide sequence ID" value="NZ_JANGEW010000305.1"/>
</dbReference>
<evidence type="ECO:0000259" key="1">
    <source>
        <dbReference type="PROSITE" id="PS51077"/>
    </source>
</evidence>
<comment type="caution">
    <text evidence="2">The sequence shown here is derived from an EMBL/GenBank/DDBJ whole genome shotgun (WGS) entry which is preliminary data.</text>
</comment>
<dbReference type="PANTHER" id="PTHR30136:SF35">
    <property type="entry name" value="HTH-TYPE TRANSCRIPTIONAL REGULATOR RV1719"/>
    <property type="match status" value="1"/>
</dbReference>
<dbReference type="EMBL" id="JANGEW010000305">
    <property type="protein sequence ID" value="MCQ5343810.1"/>
    <property type="molecule type" value="Genomic_DNA"/>
</dbReference>
<evidence type="ECO:0000313" key="2">
    <source>
        <dbReference type="EMBL" id="MCQ5343810.1"/>
    </source>
</evidence>
<dbReference type="InterPro" id="IPR036390">
    <property type="entry name" value="WH_DNA-bd_sf"/>
</dbReference>
<dbReference type="PANTHER" id="PTHR30136">
    <property type="entry name" value="HELIX-TURN-HELIX TRANSCRIPTIONAL REGULATOR, ICLR FAMILY"/>
    <property type="match status" value="1"/>
</dbReference>